<dbReference type="PANTHER" id="PTHR24252:SF17">
    <property type="entry name" value="SUPPRESSOR OF TUMORIGENICITY 14 PROTEIN HOMOLOG-RELATED"/>
    <property type="match status" value="1"/>
</dbReference>
<evidence type="ECO:0000256" key="1">
    <source>
        <dbReference type="ARBA" id="ARBA00004606"/>
    </source>
</evidence>
<comment type="similarity">
    <text evidence="10">Belongs to the peptidase S1 family.</text>
</comment>
<dbReference type="SUPFAM" id="SSF82671">
    <property type="entry name" value="SEA domain"/>
    <property type="match status" value="1"/>
</dbReference>
<keyword evidence="8 10" id="KW-0472">Membrane</keyword>
<evidence type="ECO:0000256" key="7">
    <source>
        <dbReference type="ARBA" id="ARBA00022989"/>
    </source>
</evidence>
<reference evidence="15" key="2">
    <citation type="submission" date="2025-08" db="UniProtKB">
        <authorList>
            <consortium name="RefSeq"/>
        </authorList>
    </citation>
    <scope>IDENTIFICATION</scope>
</reference>
<dbReference type="SUPFAM" id="SSF50494">
    <property type="entry name" value="Trypsin-like serine proteases"/>
    <property type="match status" value="1"/>
</dbReference>
<feature type="transmembrane region" description="Helical" evidence="11">
    <location>
        <begin position="17"/>
        <end position="40"/>
    </location>
</feature>
<proteinExistence type="inferred from homology"/>
<evidence type="ECO:0000256" key="2">
    <source>
        <dbReference type="ARBA" id="ARBA00022670"/>
    </source>
</evidence>
<keyword evidence="3 11" id="KW-0812">Transmembrane</keyword>
<dbReference type="InterPro" id="IPR000082">
    <property type="entry name" value="SEA_dom"/>
</dbReference>
<sequence length="420" mass="47947">MLSVVKVRRRACLEPSIIVLIIFLSLIVLTVCTGLTFPYVRYNQRKIYSYYSTLSFTSDKLYDDFEKEASKNFTEMSHKIESMVKNMFHKSSLRDKFVKSHIIRFSHREHRVLAHILLIFRFRSTEDPETTNIIIQHVLHEKLQDAVGSPNLNLELFVLKKINKTETDDFLSNCCGTRRNKTAKYRVMVVGGTEAQEDEWPWQASLRWDGRHRCGATLINGTWLVSAAHCFRRYKDPARWTASFGVTLMPPKIERGLRRIIVHENYKYPSHDYDISVAELSSPVPYTNAVHRICLPDASYEFHPDNVMFVTGFGALRNENISQNCLQQVQVDFIDTETCNQPQIYNNTITPRMLCAGSLKGNRDACLGDSGGPLVTPDARDTWYLAGIVSWGDGCGAPNKPSVYTRVTAFRGWIASKTGV</sequence>
<keyword evidence="7 11" id="KW-1133">Transmembrane helix</keyword>
<dbReference type="Pfam" id="PF01390">
    <property type="entry name" value="SEA"/>
    <property type="match status" value="1"/>
</dbReference>
<evidence type="ECO:0000259" key="13">
    <source>
        <dbReference type="PROSITE" id="PS50240"/>
    </source>
</evidence>
<evidence type="ECO:0000256" key="6">
    <source>
        <dbReference type="ARBA" id="ARBA00022968"/>
    </source>
</evidence>
<dbReference type="EC" id="3.4.21.-" evidence="10"/>
<dbReference type="Gene3D" id="2.40.10.10">
    <property type="entry name" value="Trypsin-like serine proteases"/>
    <property type="match status" value="2"/>
</dbReference>
<evidence type="ECO:0000313" key="15">
    <source>
        <dbReference type="RefSeq" id="XP_072796929.1"/>
    </source>
</evidence>
<evidence type="ECO:0000256" key="10">
    <source>
        <dbReference type="PIRNR" id="PIRNR037941"/>
    </source>
</evidence>
<keyword evidence="5 10" id="KW-0720">Serine protease</keyword>
<dbReference type="PIRSF" id="PIRSF037941">
    <property type="entry name" value="TMPRSS11ABCDE"/>
    <property type="match status" value="1"/>
</dbReference>
<evidence type="ECO:0000256" key="11">
    <source>
        <dbReference type="SAM" id="Phobius"/>
    </source>
</evidence>
<dbReference type="Pfam" id="PF00089">
    <property type="entry name" value="Trypsin"/>
    <property type="match status" value="1"/>
</dbReference>
<dbReference type="InterPro" id="IPR018114">
    <property type="entry name" value="TRYPSIN_HIS"/>
</dbReference>
<dbReference type="PRINTS" id="PR00722">
    <property type="entry name" value="CHYMOTRYPSIN"/>
</dbReference>
<keyword evidence="14" id="KW-1185">Reference proteome</keyword>
<dbReference type="RefSeq" id="XP_072796929.1">
    <property type="nucleotide sequence ID" value="XM_072940828.1"/>
</dbReference>
<dbReference type="InterPro" id="IPR043504">
    <property type="entry name" value="Peptidase_S1_PA_chymotrypsin"/>
</dbReference>
<keyword evidence="2 10" id="KW-0645">Protease</keyword>
<gene>
    <name evidence="15" type="primary">LOC102538975</name>
</gene>
<keyword evidence="9" id="KW-1015">Disulfide bond</keyword>
<dbReference type="CDD" id="cd00190">
    <property type="entry name" value="Tryp_SPc"/>
    <property type="match status" value="1"/>
</dbReference>
<keyword evidence="4 10" id="KW-0378">Hydrolase</keyword>
<evidence type="ECO:0000256" key="3">
    <source>
        <dbReference type="ARBA" id="ARBA00022692"/>
    </source>
</evidence>
<evidence type="ECO:0000256" key="4">
    <source>
        <dbReference type="ARBA" id="ARBA00022801"/>
    </source>
</evidence>
<dbReference type="SMART" id="SM00020">
    <property type="entry name" value="Tryp_SPc"/>
    <property type="match status" value="1"/>
</dbReference>
<feature type="domain" description="SEA" evidence="12">
    <location>
        <begin position="46"/>
        <end position="164"/>
    </location>
</feature>
<dbReference type="PROSITE" id="PS50240">
    <property type="entry name" value="TRYPSIN_DOM"/>
    <property type="match status" value="1"/>
</dbReference>
<accession>A0ABM5BKL0</accession>
<dbReference type="InterPro" id="IPR001314">
    <property type="entry name" value="Peptidase_S1A"/>
</dbReference>
<dbReference type="PROSITE" id="PS00134">
    <property type="entry name" value="TRYPSIN_HIS"/>
    <property type="match status" value="1"/>
</dbReference>
<dbReference type="Gene3D" id="3.30.70.960">
    <property type="entry name" value="SEA domain"/>
    <property type="match status" value="1"/>
</dbReference>
<dbReference type="InterPro" id="IPR033116">
    <property type="entry name" value="TRYPSIN_SER"/>
</dbReference>
<comment type="subcellular location">
    <subcellularLocation>
        <location evidence="1">Membrane</location>
        <topology evidence="1">Single-pass type II membrane protein</topology>
    </subcellularLocation>
</comment>
<dbReference type="InterPro" id="IPR017329">
    <property type="entry name" value="Pept_S1A_HAT/DESC1"/>
</dbReference>
<reference evidence="14" key="1">
    <citation type="submission" date="2025-05" db="UniProtKB">
        <authorList>
            <consortium name="RefSeq"/>
        </authorList>
    </citation>
    <scope>NUCLEOTIDE SEQUENCE [LARGE SCALE GENOMIC DNA]</scope>
</reference>
<feature type="domain" description="Peptidase S1" evidence="13">
    <location>
        <begin position="189"/>
        <end position="419"/>
    </location>
</feature>
<keyword evidence="6" id="KW-0735">Signal-anchor</keyword>
<dbReference type="PROSITE" id="PS00135">
    <property type="entry name" value="TRYPSIN_SER"/>
    <property type="match status" value="1"/>
</dbReference>
<dbReference type="GeneID" id="102538975"/>
<evidence type="ECO:0000259" key="12">
    <source>
        <dbReference type="PROSITE" id="PS50024"/>
    </source>
</evidence>
<evidence type="ECO:0000313" key="14">
    <source>
        <dbReference type="Proteomes" id="UP001652581"/>
    </source>
</evidence>
<dbReference type="PROSITE" id="PS50024">
    <property type="entry name" value="SEA"/>
    <property type="match status" value="1"/>
</dbReference>
<dbReference type="Proteomes" id="UP001652581">
    <property type="component" value="Chromosome 2"/>
</dbReference>
<dbReference type="InterPro" id="IPR036364">
    <property type="entry name" value="SEA_dom_sf"/>
</dbReference>
<evidence type="ECO:0000256" key="8">
    <source>
        <dbReference type="ARBA" id="ARBA00023136"/>
    </source>
</evidence>
<name>A0ABM5BKL0_VICPA</name>
<evidence type="ECO:0000256" key="5">
    <source>
        <dbReference type="ARBA" id="ARBA00022825"/>
    </source>
</evidence>
<dbReference type="PANTHER" id="PTHR24252">
    <property type="entry name" value="ACROSIN-RELATED"/>
    <property type="match status" value="1"/>
</dbReference>
<organism evidence="14 15">
    <name type="scientific">Vicugna pacos</name>
    <name type="common">Alpaca</name>
    <name type="synonym">Lama pacos</name>
    <dbReference type="NCBI Taxonomy" id="30538"/>
    <lineage>
        <taxon>Eukaryota</taxon>
        <taxon>Metazoa</taxon>
        <taxon>Chordata</taxon>
        <taxon>Craniata</taxon>
        <taxon>Vertebrata</taxon>
        <taxon>Euteleostomi</taxon>
        <taxon>Mammalia</taxon>
        <taxon>Eutheria</taxon>
        <taxon>Laurasiatheria</taxon>
        <taxon>Artiodactyla</taxon>
        <taxon>Tylopoda</taxon>
        <taxon>Camelidae</taxon>
        <taxon>Vicugna</taxon>
    </lineage>
</organism>
<dbReference type="InterPro" id="IPR001254">
    <property type="entry name" value="Trypsin_dom"/>
</dbReference>
<dbReference type="InterPro" id="IPR009003">
    <property type="entry name" value="Peptidase_S1_PA"/>
</dbReference>
<protein>
    <recommendedName>
        <fullName evidence="10">Transmembrane protease serine</fullName>
        <ecNumber evidence="10">3.4.21.-</ecNumber>
    </recommendedName>
</protein>
<evidence type="ECO:0000256" key="9">
    <source>
        <dbReference type="ARBA" id="ARBA00023157"/>
    </source>
</evidence>